<gene>
    <name evidence="2" type="ORF">MGAL_10B048674</name>
</gene>
<comment type="caution">
    <text evidence="2">The sequence shown here is derived from an EMBL/GenBank/DDBJ whole genome shotgun (WGS) entry which is preliminary data.</text>
</comment>
<name>A0A8B6GJN1_MYTGA</name>
<dbReference type="EMBL" id="UYJE01008580">
    <property type="protein sequence ID" value="VDI64981.1"/>
    <property type="molecule type" value="Genomic_DNA"/>
</dbReference>
<evidence type="ECO:0000256" key="1">
    <source>
        <dbReference type="SAM" id="Phobius"/>
    </source>
</evidence>
<dbReference type="Proteomes" id="UP000596742">
    <property type="component" value="Unassembled WGS sequence"/>
</dbReference>
<dbReference type="AlphaFoldDB" id="A0A8B6GJN1"/>
<feature type="transmembrane region" description="Helical" evidence="1">
    <location>
        <begin position="152"/>
        <end position="174"/>
    </location>
</feature>
<organism evidence="2 3">
    <name type="scientific">Mytilus galloprovincialis</name>
    <name type="common">Mediterranean mussel</name>
    <dbReference type="NCBI Taxonomy" id="29158"/>
    <lineage>
        <taxon>Eukaryota</taxon>
        <taxon>Metazoa</taxon>
        <taxon>Spiralia</taxon>
        <taxon>Lophotrochozoa</taxon>
        <taxon>Mollusca</taxon>
        <taxon>Bivalvia</taxon>
        <taxon>Autobranchia</taxon>
        <taxon>Pteriomorphia</taxon>
        <taxon>Mytilida</taxon>
        <taxon>Mytiloidea</taxon>
        <taxon>Mytilidae</taxon>
        <taxon>Mytilinae</taxon>
        <taxon>Mytilus</taxon>
    </lineage>
</organism>
<evidence type="ECO:0000313" key="2">
    <source>
        <dbReference type="EMBL" id="VDI64981.1"/>
    </source>
</evidence>
<reference evidence="2" key="1">
    <citation type="submission" date="2018-11" db="EMBL/GenBank/DDBJ databases">
        <authorList>
            <person name="Alioto T."/>
            <person name="Alioto T."/>
        </authorList>
    </citation>
    <scope>NUCLEOTIDE SEQUENCE</scope>
</reference>
<proteinExistence type="predicted"/>
<keyword evidence="3" id="KW-1185">Reference proteome</keyword>
<protein>
    <submittedName>
        <fullName evidence="2">Uncharacterized protein</fullName>
    </submittedName>
</protein>
<evidence type="ECO:0000313" key="3">
    <source>
        <dbReference type="Proteomes" id="UP000596742"/>
    </source>
</evidence>
<dbReference type="OrthoDB" id="6144669at2759"/>
<keyword evidence="1" id="KW-0812">Transmembrane</keyword>
<accession>A0A8B6GJN1</accession>
<keyword evidence="1" id="KW-0472">Membrane</keyword>
<keyword evidence="1" id="KW-1133">Transmembrane helix</keyword>
<sequence>MTLEILGQTVALRITTREDNCVCKVFLQNQTNDHTVFMSAYDKKTSAAPETPYCGLEINVSLSVGPDNDKSLKTVNCTSGTVVQPIQLPQNEMLSFTSTLTEGSFTRGYCLQIFRQSAKTKSPALHIQCSQGMNNKTSYSQTVLEDAFSTQYVIIGACAGVFVFVITLVVVLMYTWRIRNNDPVIAGNNKELTQIKSENDAAYDSEGMKRNILYHSSEQCDIMDGNYHTVELEEIQEVDNTQNIDGDYISIDENFSSNSKYKSKPGIQLKCKTQMTKELLGYKVEHVTPGTGDNVEYAVVNKTERLGATSLNNEYAVVDKSGKPDKNIKHVTPKTEALHNI</sequence>